<comment type="caution">
    <text evidence="2">The sequence shown here is derived from an EMBL/GenBank/DDBJ whole genome shotgun (WGS) entry which is preliminary data.</text>
</comment>
<feature type="non-terminal residue" evidence="2">
    <location>
        <position position="323"/>
    </location>
</feature>
<feature type="region of interest" description="Disordered" evidence="1">
    <location>
        <begin position="149"/>
        <end position="323"/>
    </location>
</feature>
<name>A0AAD5S8Q7_9FUNG</name>
<proteinExistence type="predicted"/>
<evidence type="ECO:0000313" key="3">
    <source>
        <dbReference type="Proteomes" id="UP001212841"/>
    </source>
</evidence>
<feature type="compositionally biased region" description="Polar residues" evidence="1">
    <location>
        <begin position="162"/>
        <end position="176"/>
    </location>
</feature>
<sequence>MSQNQPHTTLHITLKGDDPSLPTIKDLRAHFSSRDVLWRTKPAAIISYRTEDEARRVLQKHSTGDRKVKGSSFEIRWATAAEVREGRKKKISIRPKIAIPSPSTSPAQPLPLRTPRKTRPTFNAATPSTPSRKLTLHFPIATPVSTTLPQHNPSWTHPLLNHPSSPSTRLLRTQPTQKRKNPPLRLSAPTSPTDRKSKKSRRGFLVESEHVEPVSFRRAELVESRDAESTSATPTSKRKRSSPDLKGAGPPKRRENVRDAYGDALGSDEEMDDTAPMVEEDGTEGVSPPSLIVENNERVSKDAMGPDQMLHEHDTNMDDFPTS</sequence>
<feature type="region of interest" description="Disordered" evidence="1">
    <location>
        <begin position="1"/>
        <end position="21"/>
    </location>
</feature>
<evidence type="ECO:0000313" key="2">
    <source>
        <dbReference type="EMBL" id="KAJ3047440.1"/>
    </source>
</evidence>
<dbReference type="Proteomes" id="UP001212841">
    <property type="component" value="Unassembled WGS sequence"/>
</dbReference>
<reference evidence="2" key="1">
    <citation type="submission" date="2020-05" db="EMBL/GenBank/DDBJ databases">
        <title>Phylogenomic resolution of chytrid fungi.</title>
        <authorList>
            <person name="Stajich J.E."/>
            <person name="Amses K."/>
            <person name="Simmons R."/>
            <person name="Seto K."/>
            <person name="Myers J."/>
            <person name="Bonds A."/>
            <person name="Quandt C.A."/>
            <person name="Barry K."/>
            <person name="Liu P."/>
            <person name="Grigoriev I."/>
            <person name="Longcore J.E."/>
            <person name="James T.Y."/>
        </authorList>
    </citation>
    <scope>NUCLEOTIDE SEQUENCE</scope>
    <source>
        <strain evidence="2">JEL0318</strain>
    </source>
</reference>
<feature type="compositionally biased region" description="Polar residues" evidence="1">
    <location>
        <begin position="1"/>
        <end position="11"/>
    </location>
</feature>
<accession>A0AAD5S8Q7</accession>
<evidence type="ECO:0000256" key="1">
    <source>
        <dbReference type="SAM" id="MobiDB-lite"/>
    </source>
</evidence>
<organism evidence="2 3">
    <name type="scientific">Rhizophlyctis rosea</name>
    <dbReference type="NCBI Taxonomy" id="64517"/>
    <lineage>
        <taxon>Eukaryota</taxon>
        <taxon>Fungi</taxon>
        <taxon>Fungi incertae sedis</taxon>
        <taxon>Chytridiomycota</taxon>
        <taxon>Chytridiomycota incertae sedis</taxon>
        <taxon>Chytridiomycetes</taxon>
        <taxon>Rhizophlyctidales</taxon>
        <taxon>Rhizophlyctidaceae</taxon>
        <taxon>Rhizophlyctis</taxon>
    </lineage>
</organism>
<feature type="region of interest" description="Disordered" evidence="1">
    <location>
        <begin position="84"/>
        <end position="134"/>
    </location>
</feature>
<gene>
    <name evidence="2" type="ORF">HK097_011533</name>
</gene>
<keyword evidence="3" id="KW-1185">Reference proteome</keyword>
<feature type="compositionally biased region" description="Basic and acidic residues" evidence="1">
    <location>
        <begin position="207"/>
        <end position="228"/>
    </location>
</feature>
<feature type="compositionally biased region" description="Polar residues" evidence="1">
    <location>
        <begin position="123"/>
        <end position="132"/>
    </location>
</feature>
<protein>
    <recommendedName>
        <fullName evidence="4">RRM domain-containing protein</fullName>
    </recommendedName>
</protein>
<dbReference type="EMBL" id="JADGJD010000960">
    <property type="protein sequence ID" value="KAJ3047440.1"/>
    <property type="molecule type" value="Genomic_DNA"/>
</dbReference>
<feature type="compositionally biased region" description="Acidic residues" evidence="1">
    <location>
        <begin position="266"/>
        <end position="283"/>
    </location>
</feature>
<evidence type="ECO:0008006" key="4">
    <source>
        <dbReference type="Google" id="ProtNLM"/>
    </source>
</evidence>
<feature type="compositionally biased region" description="Basic and acidic residues" evidence="1">
    <location>
        <begin position="252"/>
        <end position="261"/>
    </location>
</feature>
<dbReference type="AlphaFoldDB" id="A0AAD5S8Q7"/>